<evidence type="ECO:0000256" key="2">
    <source>
        <dbReference type="ARBA" id="ARBA00022664"/>
    </source>
</evidence>
<keyword evidence="6" id="KW-1185">Reference proteome</keyword>
<evidence type="ECO:0000313" key="5">
    <source>
        <dbReference type="EMBL" id="OLY83559.1"/>
    </source>
</evidence>
<dbReference type="OrthoDB" id="5592615at2759"/>
<dbReference type="GO" id="GO:0006397">
    <property type="term" value="P:mRNA processing"/>
    <property type="evidence" value="ECO:0007669"/>
    <property type="project" value="UniProtKB-KW"/>
</dbReference>
<organism evidence="5 6">
    <name type="scientific">Smittium mucronatum</name>
    <dbReference type="NCBI Taxonomy" id="133383"/>
    <lineage>
        <taxon>Eukaryota</taxon>
        <taxon>Fungi</taxon>
        <taxon>Fungi incertae sedis</taxon>
        <taxon>Zoopagomycota</taxon>
        <taxon>Kickxellomycotina</taxon>
        <taxon>Harpellomycetes</taxon>
        <taxon>Harpellales</taxon>
        <taxon>Legeriomycetaceae</taxon>
        <taxon>Smittium</taxon>
    </lineage>
</organism>
<gene>
    <name evidence="5" type="ORF">AYI68_g2302</name>
</gene>
<keyword evidence="2" id="KW-0507">mRNA processing</keyword>
<dbReference type="STRING" id="133383.A0A1R0H311"/>
<protein>
    <submittedName>
        <fullName evidence="5">Endoribonuclease ysh1</fullName>
    </submittedName>
</protein>
<dbReference type="AlphaFoldDB" id="A0A1R0H311"/>
<dbReference type="Pfam" id="PF11718">
    <property type="entry name" value="CPSF73-100_C"/>
    <property type="match status" value="1"/>
</dbReference>
<reference evidence="5 6" key="1">
    <citation type="journal article" date="2016" name="Mol. Biol. Evol.">
        <title>Genome-Wide Survey of Gut Fungi (Harpellales) Reveals the First Horizontally Transferred Ubiquitin Gene from a Mosquito Host.</title>
        <authorList>
            <person name="Wang Y."/>
            <person name="White M.M."/>
            <person name="Kvist S."/>
            <person name="Moncalvo J.M."/>
        </authorList>
    </citation>
    <scope>NUCLEOTIDE SEQUENCE [LARGE SCALE GENOMIC DNA]</scope>
    <source>
        <strain evidence="5 6">ALG-7-W6</strain>
    </source>
</reference>
<dbReference type="SMART" id="SM01098">
    <property type="entry name" value="CPSF73-100_C"/>
    <property type="match status" value="1"/>
</dbReference>
<dbReference type="EMBL" id="LSSL01000848">
    <property type="protein sequence ID" value="OLY83559.1"/>
    <property type="molecule type" value="Genomic_DNA"/>
</dbReference>
<dbReference type="Proteomes" id="UP000187455">
    <property type="component" value="Unassembled WGS sequence"/>
</dbReference>
<evidence type="ECO:0000313" key="6">
    <source>
        <dbReference type="Proteomes" id="UP000187455"/>
    </source>
</evidence>
<proteinExistence type="predicted"/>
<evidence type="ECO:0000256" key="3">
    <source>
        <dbReference type="ARBA" id="ARBA00023242"/>
    </source>
</evidence>
<sequence length="275" mass="31548">MARLMGTMAIEQVPKNNSSVEGVIVNRNYKYNLYQSNDLKEFEGINEVPISQKVRLPYYNTLSLLLFHLQTMYGIIEHSTNSYQDNIVKLLVFNSVELTFNSDKSFIELDWSSSTLNDMVADSIVAMLLNIDCSPVSVKITSSSCNHSHNHAKSFDAEKDIVHNTDDLKYEKLNPIGENTELKFEMEDIEDLDTSKQDSEFPLNFKNEFLDINCRVDPSLIPEELADFLCEQFAIVEMSTDKEYLLIKEQFDSEDYSAKIALSNLVPSLINFYRN</sequence>
<feature type="domain" description="Pre-mRNA 3'-end-processing endonuclease polyadenylation factor C-term" evidence="4">
    <location>
        <begin position="16"/>
        <end position="219"/>
    </location>
</feature>
<accession>A0A1R0H311</accession>
<keyword evidence="3" id="KW-0539">Nucleus</keyword>
<name>A0A1R0H311_9FUNG</name>
<dbReference type="GO" id="GO:0005634">
    <property type="term" value="C:nucleus"/>
    <property type="evidence" value="ECO:0007669"/>
    <property type="project" value="UniProtKB-SubCell"/>
</dbReference>
<comment type="subcellular location">
    <subcellularLocation>
        <location evidence="1">Nucleus</location>
    </subcellularLocation>
</comment>
<evidence type="ECO:0000256" key="1">
    <source>
        <dbReference type="ARBA" id="ARBA00004123"/>
    </source>
</evidence>
<evidence type="ECO:0000259" key="4">
    <source>
        <dbReference type="SMART" id="SM01098"/>
    </source>
</evidence>
<comment type="caution">
    <text evidence="5">The sequence shown here is derived from an EMBL/GenBank/DDBJ whole genome shotgun (WGS) entry which is preliminary data.</text>
</comment>
<dbReference type="InterPro" id="IPR021718">
    <property type="entry name" value="CPSF73-100_C"/>
</dbReference>